<name>A0A2T4MX03_AERVE</name>
<dbReference type="RefSeq" id="WP_107684748.1">
    <property type="nucleotide sequence ID" value="NZ_PZKL01000045.1"/>
</dbReference>
<dbReference type="Proteomes" id="UP000241986">
    <property type="component" value="Unassembled WGS sequence"/>
</dbReference>
<dbReference type="EMBL" id="PZKL01000045">
    <property type="protein sequence ID" value="PTH79123.1"/>
    <property type="molecule type" value="Genomic_DNA"/>
</dbReference>
<dbReference type="AlphaFoldDB" id="A0A2T4MX03"/>
<evidence type="ECO:0000313" key="1">
    <source>
        <dbReference type="EMBL" id="PTH79123.1"/>
    </source>
</evidence>
<comment type="caution">
    <text evidence="1">The sequence shown here is derived from an EMBL/GenBank/DDBJ whole genome shotgun (WGS) entry which is preliminary data.</text>
</comment>
<reference evidence="1 2" key="1">
    <citation type="submission" date="2018-03" db="EMBL/GenBank/DDBJ databases">
        <title>Aeromonas veronii whole genome sequencing and analysis.</title>
        <authorList>
            <person name="Xie H."/>
            <person name="Liu T."/>
            <person name="Wang K."/>
        </authorList>
    </citation>
    <scope>NUCLEOTIDE SEQUENCE [LARGE SCALE GENOMIC DNA]</scope>
    <source>
        <strain evidence="1 2">XH.VA.1</strain>
    </source>
</reference>
<protein>
    <submittedName>
        <fullName evidence="1">Uncharacterized protein</fullName>
    </submittedName>
</protein>
<accession>A0A2T4MX03</accession>
<gene>
    <name evidence="1" type="ORF">DAA48_22085</name>
</gene>
<organism evidence="1 2">
    <name type="scientific">Aeromonas veronii</name>
    <dbReference type="NCBI Taxonomy" id="654"/>
    <lineage>
        <taxon>Bacteria</taxon>
        <taxon>Pseudomonadati</taxon>
        <taxon>Pseudomonadota</taxon>
        <taxon>Gammaproteobacteria</taxon>
        <taxon>Aeromonadales</taxon>
        <taxon>Aeromonadaceae</taxon>
        <taxon>Aeromonas</taxon>
    </lineage>
</organism>
<proteinExistence type="predicted"/>
<sequence length="113" mass="12456">MIKFEISDIVAFVRQQSCNAISQSQIDKAVIDIISSAALCYRDASGTNSNTPVEWPLPNGQFWSPGDRQSNLRDASALYKMAADVAEQAGDYERRDDLLEHVDSCAILLSSIM</sequence>
<evidence type="ECO:0000313" key="2">
    <source>
        <dbReference type="Proteomes" id="UP000241986"/>
    </source>
</evidence>